<dbReference type="Proteomes" id="UP000004947">
    <property type="component" value="Unassembled WGS sequence"/>
</dbReference>
<keyword evidence="3" id="KW-0418">Kinase</keyword>
<evidence type="ECO:0000313" key="8">
    <source>
        <dbReference type="Proteomes" id="UP000004947"/>
    </source>
</evidence>
<dbReference type="RefSeq" id="WP_007278490.1">
    <property type="nucleotide sequence ID" value="NZ_ABCK01000007.1"/>
</dbReference>
<dbReference type="InterPro" id="IPR000719">
    <property type="entry name" value="Prot_kinase_dom"/>
</dbReference>
<feature type="domain" description="Protein kinase" evidence="6">
    <location>
        <begin position="45"/>
        <end position="334"/>
    </location>
</feature>
<dbReference type="PROSITE" id="PS50011">
    <property type="entry name" value="PROTEIN_KINASE_DOM"/>
    <property type="match status" value="1"/>
</dbReference>
<evidence type="ECO:0000313" key="7">
    <source>
        <dbReference type="EMBL" id="EDM27976.1"/>
    </source>
</evidence>
<dbReference type="GO" id="GO:0005524">
    <property type="term" value="F:ATP binding"/>
    <property type="evidence" value="ECO:0007669"/>
    <property type="project" value="UniProtKB-KW"/>
</dbReference>
<dbReference type="GO" id="GO:0004674">
    <property type="term" value="F:protein serine/threonine kinase activity"/>
    <property type="evidence" value="ECO:0007669"/>
    <property type="project" value="TreeGrafter"/>
</dbReference>
<keyword evidence="4" id="KW-0067">ATP-binding</keyword>
<proteinExistence type="predicted"/>
<dbReference type="Gene3D" id="3.30.200.20">
    <property type="entry name" value="Phosphorylase Kinase, domain 1"/>
    <property type="match status" value="1"/>
</dbReference>
<dbReference type="OrthoDB" id="9801841at2"/>
<dbReference type="Gene3D" id="1.10.510.10">
    <property type="entry name" value="Transferase(Phosphotransferase) domain 1"/>
    <property type="match status" value="1"/>
</dbReference>
<sequence length="720" mass="82340">MDEKNLDKTPEMIPHLMDHFDAAFNEHEQEYLRLLEELEIGDERYEVNSTVNEGGMKYIFDTYDGLTKRSVAKAIMKNSADQETVKNFIREARITASLEHPNIVPVHDIGIEDEIEPFFTMKLLHGENLQDILDQLKAGNSQYEKLYPRVELLNIFLKICDAVAFAHSKNVLHLDLKPANIQVNEYGEVLLCDWGLARQLQNTGDEVLDDPELDNLKNDSIELTQDGILKGSPGYMAPEQITSSVGARSYTTDIYCLGAILYSILTLKRSIEGSNLKEIVAKTLKGQITPPINRSPEREISRSMNAVTIKAMTLDPNDRYQTVNELSKEVKAFLQGFATEAEGAGFFTLLKLLFKRHKEVCALIAGSVFLIVIITASFMESLKDEREAAIAAEQMARRAEGQEKVARKNAEAAQFKAERADARSMEIRKQTAIHLLDFARKEYQKSSYQHSLELVEKSLLSDPQLMEARYYYALYLFGFHKFSQALEELNNYQGPLETEWLRKFCIEAQKETYDNFVTSSTFTKILKDMKTLKRHQRLRHHFLSLATYIYPEEQRWKFARAHLKEMSVANFKFDLSENLGGTFALSIAGSKGIYDITALNNLPISELDASNTDIDDILATAQMPIEKLNISFTHVHDILPLEGKAIKDINIWKTNVRNLRHISTAPLEVIHLNNKWSDLRYLEGIKSLRTVYLSRYTFNEAILNRIQSQKPQELELIFVD</sequence>
<organism evidence="7 8">
    <name type="scientific">Lentisphaera araneosa HTCC2155</name>
    <dbReference type="NCBI Taxonomy" id="313628"/>
    <lineage>
        <taxon>Bacteria</taxon>
        <taxon>Pseudomonadati</taxon>
        <taxon>Lentisphaerota</taxon>
        <taxon>Lentisphaeria</taxon>
        <taxon>Lentisphaerales</taxon>
        <taxon>Lentisphaeraceae</taxon>
        <taxon>Lentisphaera</taxon>
    </lineage>
</organism>
<protein>
    <recommendedName>
        <fullName evidence="6">Protein kinase domain-containing protein</fullName>
    </recommendedName>
</protein>
<keyword evidence="8" id="KW-1185">Reference proteome</keyword>
<dbReference type="PANTHER" id="PTHR43289:SF6">
    <property type="entry name" value="SERINE_THREONINE-PROTEIN KINASE NEKL-3"/>
    <property type="match status" value="1"/>
</dbReference>
<evidence type="ECO:0000256" key="5">
    <source>
        <dbReference type="SAM" id="Coils"/>
    </source>
</evidence>
<dbReference type="CDD" id="cd14014">
    <property type="entry name" value="STKc_PknB_like"/>
    <property type="match status" value="1"/>
</dbReference>
<dbReference type="InterPro" id="IPR011990">
    <property type="entry name" value="TPR-like_helical_dom_sf"/>
</dbReference>
<accession>A6DKS8</accession>
<dbReference type="Gene3D" id="3.80.10.10">
    <property type="entry name" value="Ribonuclease Inhibitor"/>
    <property type="match status" value="1"/>
</dbReference>
<dbReference type="SMART" id="SM00220">
    <property type="entry name" value="S_TKc"/>
    <property type="match status" value="1"/>
</dbReference>
<evidence type="ECO:0000256" key="4">
    <source>
        <dbReference type="ARBA" id="ARBA00022840"/>
    </source>
</evidence>
<dbReference type="AlphaFoldDB" id="A6DKS8"/>
<reference evidence="7 8" key="1">
    <citation type="journal article" date="2010" name="J. Bacteriol.">
        <title>Genome sequence of Lentisphaera araneosa HTCC2155T, the type species of the order Lentisphaerales in the phylum Lentisphaerae.</title>
        <authorList>
            <person name="Thrash J.C."/>
            <person name="Cho J.C."/>
            <person name="Vergin K.L."/>
            <person name="Morris R.M."/>
            <person name="Giovannoni S.J."/>
        </authorList>
    </citation>
    <scope>NUCLEOTIDE SEQUENCE [LARGE SCALE GENOMIC DNA]</scope>
    <source>
        <strain evidence="7 8">HTCC2155</strain>
    </source>
</reference>
<evidence type="ECO:0000256" key="2">
    <source>
        <dbReference type="ARBA" id="ARBA00022741"/>
    </source>
</evidence>
<name>A6DKS8_9BACT</name>
<keyword evidence="5" id="KW-0175">Coiled coil</keyword>
<evidence type="ECO:0000256" key="3">
    <source>
        <dbReference type="ARBA" id="ARBA00022777"/>
    </source>
</evidence>
<dbReference type="PANTHER" id="PTHR43289">
    <property type="entry name" value="MITOGEN-ACTIVATED PROTEIN KINASE KINASE KINASE 20-RELATED"/>
    <property type="match status" value="1"/>
</dbReference>
<dbReference type="InterPro" id="IPR032675">
    <property type="entry name" value="LRR_dom_sf"/>
</dbReference>
<feature type="coiled-coil region" evidence="5">
    <location>
        <begin position="382"/>
        <end position="418"/>
    </location>
</feature>
<evidence type="ECO:0000259" key="6">
    <source>
        <dbReference type="PROSITE" id="PS50011"/>
    </source>
</evidence>
<dbReference type="SUPFAM" id="SSF48452">
    <property type="entry name" value="TPR-like"/>
    <property type="match status" value="1"/>
</dbReference>
<dbReference type="EMBL" id="ABCK01000007">
    <property type="protein sequence ID" value="EDM27976.1"/>
    <property type="molecule type" value="Genomic_DNA"/>
</dbReference>
<evidence type="ECO:0000256" key="1">
    <source>
        <dbReference type="ARBA" id="ARBA00022679"/>
    </source>
</evidence>
<keyword evidence="1" id="KW-0808">Transferase</keyword>
<comment type="caution">
    <text evidence="7">The sequence shown here is derived from an EMBL/GenBank/DDBJ whole genome shotgun (WGS) entry which is preliminary data.</text>
</comment>
<dbReference type="eggNOG" id="COG0515">
    <property type="taxonomic scope" value="Bacteria"/>
</dbReference>
<keyword evidence="2" id="KW-0547">Nucleotide-binding</keyword>
<dbReference type="SUPFAM" id="SSF56112">
    <property type="entry name" value="Protein kinase-like (PK-like)"/>
    <property type="match status" value="1"/>
</dbReference>
<dbReference type="InterPro" id="IPR011009">
    <property type="entry name" value="Kinase-like_dom_sf"/>
</dbReference>
<dbReference type="STRING" id="313628.LNTAR_01205"/>
<gene>
    <name evidence="7" type="ORF">LNTAR_01205</name>
</gene>
<dbReference type="Pfam" id="PF00069">
    <property type="entry name" value="Pkinase"/>
    <property type="match status" value="1"/>
</dbReference>